<protein>
    <recommendedName>
        <fullName evidence="4">Nuclease HARBI1</fullName>
    </recommendedName>
</protein>
<organism evidence="2 3">
    <name type="scientific">Macrosiphum euphorbiae</name>
    <name type="common">potato aphid</name>
    <dbReference type="NCBI Taxonomy" id="13131"/>
    <lineage>
        <taxon>Eukaryota</taxon>
        <taxon>Metazoa</taxon>
        <taxon>Ecdysozoa</taxon>
        <taxon>Arthropoda</taxon>
        <taxon>Hexapoda</taxon>
        <taxon>Insecta</taxon>
        <taxon>Pterygota</taxon>
        <taxon>Neoptera</taxon>
        <taxon>Paraneoptera</taxon>
        <taxon>Hemiptera</taxon>
        <taxon>Sternorrhyncha</taxon>
        <taxon>Aphidomorpha</taxon>
        <taxon>Aphidoidea</taxon>
        <taxon>Aphididae</taxon>
        <taxon>Macrosiphini</taxon>
        <taxon>Macrosiphum</taxon>
    </lineage>
</organism>
<evidence type="ECO:0000313" key="3">
    <source>
        <dbReference type="Proteomes" id="UP001160148"/>
    </source>
</evidence>
<dbReference type="EMBL" id="CARXXK010000001">
    <property type="protein sequence ID" value="CAI6347339.1"/>
    <property type="molecule type" value="Genomic_DNA"/>
</dbReference>
<comment type="caution">
    <text evidence="2">The sequence shown here is derived from an EMBL/GenBank/DDBJ whole genome shotgun (WGS) entry which is preliminary data.</text>
</comment>
<dbReference type="Proteomes" id="UP001160148">
    <property type="component" value="Unassembled WGS sequence"/>
</dbReference>
<reference evidence="2 3" key="1">
    <citation type="submission" date="2023-01" db="EMBL/GenBank/DDBJ databases">
        <authorList>
            <person name="Whitehead M."/>
        </authorList>
    </citation>
    <scope>NUCLEOTIDE SEQUENCE [LARGE SCALE GENOMIC DNA]</scope>
</reference>
<keyword evidence="3" id="KW-1185">Reference proteome</keyword>
<name>A0AAV0XY98_9HEMI</name>
<dbReference type="AlphaFoldDB" id="A0AAV0XY98"/>
<evidence type="ECO:0000313" key="1">
    <source>
        <dbReference type="EMBL" id="CAI6347339.1"/>
    </source>
</evidence>
<gene>
    <name evidence="2" type="ORF">MEUPH1_LOCUS26569</name>
    <name evidence="1" type="ORF">MEUPH1_LOCUS4136</name>
</gene>
<evidence type="ECO:0000313" key="2">
    <source>
        <dbReference type="EMBL" id="CAI6372738.1"/>
    </source>
</evidence>
<proteinExistence type="predicted"/>
<dbReference type="EMBL" id="CARXXK010001070">
    <property type="protein sequence ID" value="CAI6372738.1"/>
    <property type="molecule type" value="Genomic_DNA"/>
</dbReference>
<sequence>MYKQHNKKKQLAIACAAISIITTKQRKKRSQWVKNWKLDKSKFGNIPLLSEIRENNPDDFRNYLRMDSASFDVLLNLVGPKICKMDTVMRSSISSSERLIATLRFLATGNSYEDMKFSTCISTSSLSYIIPETCKALYDILAPQYLKVNYLNLSYVSDKI</sequence>
<evidence type="ECO:0008006" key="4">
    <source>
        <dbReference type="Google" id="ProtNLM"/>
    </source>
</evidence>
<accession>A0AAV0XY98</accession>